<sequence length="199" mass="21271">MSEPDGKPSRREQILAAAADLFARAGFGGVSVGDIGSAVGISGPALYKHFPGKEAILTELLVGISEELLREGRSRVAAADGDPEAALRALVDWHVSFALDHPALITIQSRDLDRLAESERRRVRGLQHDYVETWVDVLCRRSPGLDAQRARAAAHATFGLLNSTPHSARVGRAEMTRLLHDMAVAALGAATGVPAQRVL</sequence>
<dbReference type="GO" id="GO:0045892">
    <property type="term" value="P:negative regulation of DNA-templated transcription"/>
    <property type="evidence" value="ECO:0007669"/>
    <property type="project" value="UniProtKB-ARBA"/>
</dbReference>
<comment type="caution">
    <text evidence="6">The sequence shown here is derived from an EMBL/GenBank/DDBJ whole genome shotgun (WGS) entry which is preliminary data.</text>
</comment>
<keyword evidence="3" id="KW-0804">Transcription</keyword>
<dbReference type="EMBL" id="PDJI01000004">
    <property type="protein sequence ID" value="PFG38251.1"/>
    <property type="molecule type" value="Genomic_DNA"/>
</dbReference>
<organism evidence="6 7">
    <name type="scientific">Georgenia soli</name>
    <dbReference type="NCBI Taxonomy" id="638953"/>
    <lineage>
        <taxon>Bacteria</taxon>
        <taxon>Bacillati</taxon>
        <taxon>Actinomycetota</taxon>
        <taxon>Actinomycetes</taxon>
        <taxon>Micrococcales</taxon>
        <taxon>Bogoriellaceae</taxon>
        <taxon>Georgenia</taxon>
    </lineage>
</organism>
<dbReference type="PANTHER" id="PTHR30055">
    <property type="entry name" value="HTH-TYPE TRANSCRIPTIONAL REGULATOR RUTR"/>
    <property type="match status" value="1"/>
</dbReference>
<dbReference type="Proteomes" id="UP000222106">
    <property type="component" value="Unassembled WGS sequence"/>
</dbReference>
<dbReference type="AlphaFoldDB" id="A0A2A9EIA3"/>
<dbReference type="PANTHER" id="PTHR30055:SF237">
    <property type="entry name" value="TRANSCRIPTIONAL REPRESSOR MCE3R"/>
    <property type="match status" value="1"/>
</dbReference>
<evidence type="ECO:0000313" key="6">
    <source>
        <dbReference type="EMBL" id="PFG38251.1"/>
    </source>
</evidence>
<keyword evidence="1" id="KW-0805">Transcription regulation</keyword>
<dbReference type="Gene3D" id="1.10.10.60">
    <property type="entry name" value="Homeodomain-like"/>
    <property type="match status" value="1"/>
</dbReference>
<proteinExistence type="predicted"/>
<evidence type="ECO:0000313" key="7">
    <source>
        <dbReference type="Proteomes" id="UP000222106"/>
    </source>
</evidence>
<evidence type="ECO:0000256" key="2">
    <source>
        <dbReference type="ARBA" id="ARBA00023125"/>
    </source>
</evidence>
<reference evidence="6 7" key="1">
    <citation type="submission" date="2017-10" db="EMBL/GenBank/DDBJ databases">
        <title>Sequencing the genomes of 1000 actinobacteria strains.</title>
        <authorList>
            <person name="Klenk H.-P."/>
        </authorList>
    </citation>
    <scope>NUCLEOTIDE SEQUENCE [LARGE SCALE GENOMIC DNA]</scope>
    <source>
        <strain evidence="6 7">DSM 21838</strain>
    </source>
</reference>
<dbReference type="SUPFAM" id="SSF46689">
    <property type="entry name" value="Homeodomain-like"/>
    <property type="match status" value="1"/>
</dbReference>
<dbReference type="PRINTS" id="PR00455">
    <property type="entry name" value="HTHTETR"/>
</dbReference>
<dbReference type="InterPro" id="IPR036271">
    <property type="entry name" value="Tet_transcr_reg_TetR-rel_C_sf"/>
</dbReference>
<dbReference type="PROSITE" id="PS50977">
    <property type="entry name" value="HTH_TETR_2"/>
    <property type="match status" value="1"/>
</dbReference>
<feature type="DNA-binding region" description="H-T-H motif" evidence="4">
    <location>
        <begin position="31"/>
        <end position="50"/>
    </location>
</feature>
<dbReference type="OrthoDB" id="9179041at2"/>
<dbReference type="RefSeq" id="WP_098482556.1">
    <property type="nucleotide sequence ID" value="NZ_PDJI01000004.1"/>
</dbReference>
<gene>
    <name evidence="6" type="ORF">ATJ97_0724</name>
</gene>
<dbReference type="Pfam" id="PF00440">
    <property type="entry name" value="TetR_N"/>
    <property type="match status" value="1"/>
</dbReference>
<dbReference type="Gene3D" id="1.10.357.10">
    <property type="entry name" value="Tetracycline Repressor, domain 2"/>
    <property type="match status" value="1"/>
</dbReference>
<dbReference type="InterPro" id="IPR023772">
    <property type="entry name" value="DNA-bd_HTH_TetR-type_CS"/>
</dbReference>
<dbReference type="FunFam" id="1.10.10.60:FF:000141">
    <property type="entry name" value="TetR family transcriptional regulator"/>
    <property type="match status" value="1"/>
</dbReference>
<dbReference type="GO" id="GO:0003700">
    <property type="term" value="F:DNA-binding transcription factor activity"/>
    <property type="evidence" value="ECO:0007669"/>
    <property type="project" value="TreeGrafter"/>
</dbReference>
<feature type="domain" description="HTH tetR-type" evidence="5">
    <location>
        <begin position="8"/>
        <end position="68"/>
    </location>
</feature>
<protein>
    <submittedName>
        <fullName evidence="6">TetR family transcriptional regulator</fullName>
    </submittedName>
</protein>
<evidence type="ECO:0000259" key="5">
    <source>
        <dbReference type="PROSITE" id="PS50977"/>
    </source>
</evidence>
<dbReference type="InterPro" id="IPR001647">
    <property type="entry name" value="HTH_TetR"/>
</dbReference>
<dbReference type="InterPro" id="IPR009057">
    <property type="entry name" value="Homeodomain-like_sf"/>
</dbReference>
<evidence type="ECO:0000256" key="4">
    <source>
        <dbReference type="PROSITE-ProRule" id="PRU00335"/>
    </source>
</evidence>
<keyword evidence="7" id="KW-1185">Reference proteome</keyword>
<evidence type="ECO:0000256" key="1">
    <source>
        <dbReference type="ARBA" id="ARBA00023015"/>
    </source>
</evidence>
<dbReference type="SUPFAM" id="SSF48498">
    <property type="entry name" value="Tetracyclin repressor-like, C-terminal domain"/>
    <property type="match status" value="1"/>
</dbReference>
<dbReference type="InterPro" id="IPR050109">
    <property type="entry name" value="HTH-type_TetR-like_transc_reg"/>
</dbReference>
<keyword evidence="2 4" id="KW-0238">DNA-binding</keyword>
<dbReference type="PROSITE" id="PS01081">
    <property type="entry name" value="HTH_TETR_1"/>
    <property type="match status" value="1"/>
</dbReference>
<accession>A0A2A9EIA3</accession>
<dbReference type="InterPro" id="IPR041490">
    <property type="entry name" value="KstR2_TetR_C"/>
</dbReference>
<dbReference type="GO" id="GO:0000976">
    <property type="term" value="F:transcription cis-regulatory region binding"/>
    <property type="evidence" value="ECO:0007669"/>
    <property type="project" value="TreeGrafter"/>
</dbReference>
<name>A0A2A9EIA3_9MICO</name>
<dbReference type="Pfam" id="PF17932">
    <property type="entry name" value="TetR_C_24"/>
    <property type="match status" value="1"/>
</dbReference>
<evidence type="ECO:0000256" key="3">
    <source>
        <dbReference type="ARBA" id="ARBA00023163"/>
    </source>
</evidence>